<keyword evidence="4" id="KW-1185">Reference proteome</keyword>
<name>A0AAD4N192_9BILA</name>
<feature type="domain" description="EGF-like" evidence="2">
    <location>
        <begin position="519"/>
        <end position="551"/>
    </location>
</feature>
<feature type="region of interest" description="Disordered" evidence="1">
    <location>
        <begin position="1824"/>
        <end position="1857"/>
    </location>
</feature>
<dbReference type="InterPro" id="IPR006150">
    <property type="entry name" value="Cys_repeat_1"/>
</dbReference>
<feature type="domain" description="EGF-like" evidence="2">
    <location>
        <begin position="132"/>
        <end position="168"/>
    </location>
</feature>
<feature type="domain" description="EGF-like" evidence="2">
    <location>
        <begin position="602"/>
        <end position="634"/>
    </location>
</feature>
<feature type="region of interest" description="Disordered" evidence="1">
    <location>
        <begin position="1305"/>
        <end position="1325"/>
    </location>
</feature>
<feature type="domain" description="EGF-like" evidence="2">
    <location>
        <begin position="974"/>
        <end position="1007"/>
    </location>
</feature>
<feature type="domain" description="EGF-like" evidence="2">
    <location>
        <begin position="88"/>
        <end position="123"/>
    </location>
</feature>
<feature type="region of interest" description="Disordered" evidence="1">
    <location>
        <begin position="1914"/>
        <end position="1950"/>
    </location>
</feature>
<feature type="compositionally biased region" description="Pro residues" evidence="1">
    <location>
        <begin position="1824"/>
        <end position="1854"/>
    </location>
</feature>
<dbReference type="InterPro" id="IPR006149">
    <property type="entry name" value="EB_dom"/>
</dbReference>
<feature type="domain" description="EGF-like" evidence="2">
    <location>
        <begin position="1711"/>
        <end position="1744"/>
    </location>
</feature>
<comment type="caution">
    <text evidence="3">The sequence shown here is derived from an EMBL/GenBank/DDBJ whole genome shotgun (WGS) entry which is preliminary data.</text>
</comment>
<evidence type="ECO:0000313" key="3">
    <source>
        <dbReference type="EMBL" id="KAI1712167.1"/>
    </source>
</evidence>
<feature type="domain" description="EGF-like" evidence="2">
    <location>
        <begin position="1215"/>
        <end position="1252"/>
    </location>
</feature>
<feature type="domain" description="EGF-like" evidence="2">
    <location>
        <begin position="1617"/>
        <end position="1651"/>
    </location>
</feature>
<sequence>MLIFDLLINGGHGQYRNFQSPVLLSQPMATTIEPGKIGALCNRTPNDQPCIVLNSICLHGVCQCLPMFHPNGPDECLLIDGETTLGNECFRNSDCRGNGEFCDDRTYKCECLSNFVEISGKCYQGIFPGNFGCVDSRQCSLAYPEATCSTEGQCRCPHGMMASQGTCTTPTYPIQTVNGDRYAQTSNVITLSNNLDDQLLKQQLLSNSIAAGRLAKPRTARYFQNPPPPPPPPPSENGASAMSGAPPESVCSSDSSCAGYPLAFCDGVCKCREGALNAGSACIAAANTGLKDGSCPTGQTYVSEIGQCLAEATPGSPCQYSQQCGAVEMGSFCQQLTCRCVYGMKISPDGHSCTFADKNCTKRGEIWIAEIGQCKPVVPPGSASCSHSMQCSAVVEGAHCLLEKCVCPSHIPIPIDGTCGESCGSGMVYSAVTGSCLPTVKPGGECLYSTQCHAVYPGMLCDMSRCRCPNDGVFSGSRCMSTCERGYMRNQYGVCTPGCRSNQIENNGMCMDVVAPGQPCVVNRQCSGGSQCVNEICTCPNGMSNHNGVCLMTRSAPQETCTNGEQCVGGSSCHDGVCSCPPGTNVINGQCFTPMTVPPSSSCNQAVQCGGGSICKDNVCQCPQLLQPINGSCQYPPTVLPGGACPTGGERCLGGSTCQQGLCTCPLGTVVQGSECAVVERAVAGQPCSASKRCTGYAICVQGVCTCPSPLVAQKGQCVRPNTVLAGASCAHGEACPENSYCNDVKICTCIAPTVNSNGVCRNSQTAQPSQSCANGESCLGGANCQAGQCVCPNGMTPQNGICTLITGSLGPCTDSTQCTGGAYCDVNRQLCVCPSGQIAVGGVCVNLFNRRLRSLRPPGLYQDNGLNALNQPEFSFPRHPNTYLRTACIYDEDCVSTCPTAKCRCVRTVWGGNNGLCKAERVLMDQPGGVIPQNDNEFLDDDDFGPFGEHTYNPERVVRTKRSVLMSVGPGSNCVVVGVQCANGSFCASGTCVCPRGQVSFGGQCAPTNFRSVLPGESCAMPNQRCLQSSFCHQHSKRCECVSPSQISIGGRCVEKLRSSPGMPCNNSEICVHGSVCNLVEGICRCPYGSKQDGRACISNQQPVTSIAQNAQQQNLKPISISYVEIGTSCTLPHFVTKVTDLRYCSNGAVCSTSRSLCECPGGTRYLNGICNRVSSISSDPLPTQHRLENTPSAPPQTPIQATREQPPRRIGSACNPQEEGQPCEGGSFCFSGFCSCPPGRPRVTTDGRCVPYSDNSIIVAAVTLRKIRNIHYDYTSRESHSGEKRRRDRRYVIFPHGSIFPSSLEEPLPDVRPTTKNDSEEEGTLNTLRIEYGPKHRDARHYPRLASPGPDFVRNPQTIVDDSDQNILPRQPSPRNIQNMLSLGEKCSPEEIGNSCLVEHSVCVDEVCQCEENYVQAGAALCLLNSKIANRIIWPENKCEQGDFCDGGSTCVQSKCQCPKGFTAQDKNCVVNRALITSWNGKNNEIDQEVTGGQERRVVKKSPGLNCRQNPNICSGGSYCYNGYCVCPEGYEERNGECVVPKIYVEPGRSCDRPVNSIAQMECIAAPGEPCVLNVTRCTGNSQCAAGVCTCPYQQVALNGQCATVNVITQMPTQACTPQTICLGNSQCVAGMCQCVPNTALSRSGTICQPVAVIMQSPAGVPGTSCVPGTQACQPGSTCQQGVCVCMNGQVVYDGRCVTLAKYANPGESCAQTGVTCGGGSRCVQGICACDTGYTPRSNICMPYLIQPPQPGTQPAGQPFPSGVVPLRPGENCDPRCEYTGTCSRACSGGSVCADGVCTCPQGQYAVNGQCVPYAVTSRPPLQPTIAPAPQPLPQPAPQPQPSQPPPNPQPILPATTKLKRRSRPLEPCDVNSVCVGGSSCILGICQCPPGYDRSHDKESCINGFLLQPQASDPSAAPTSARRDNPPSSFFNDKSSGTSSNGQPVRRSNQQKLGHRCAESAECVQGAECLFGVCACPPETVANYNGWCVPENANGNLKGDRDPLKKIPEASQSFSAYFSKPINTVKSLSNVLIYELPMPGMNCGGDFGEICAMGAICRDIGKLDTGGFSNKFCVCERRKVTNSTGHCTTKLLSDSVIKLPGSPECKEQPTTSATSCAHGSICRHGFCLCDPPTLYINDGQGNCIRRPQNNGNGIKNNQKMTSMNGATDMSFDSEPLFDLKTVDDFKKLAGDECLMHKECEPPALCVQEICTCPDGTVENQEHGTCVYRHDSVPPGSWCSDDAKVFCHGGSQCYDNVCVCPYGNVISGLNCVPAPRVPPGFSCSNGEICAGGAYCSDGVCKCRSSVTIQNQTCQETAKRTKRDTSYDRSSSAQRRTLTKWRQPYNSRAPDCPLVQTSSEQCQLPECFCSRTGLDIPGGLSAEDTPQMILLTFEGPITDRSINVFKALFNGRFQNPNGCPIGATFFVSHPFNNYDQTQWLYSQGHEIGISSFT</sequence>
<feature type="domain" description="EGF-like" evidence="2">
    <location>
        <begin position="772"/>
        <end position="804"/>
    </location>
</feature>
<evidence type="ECO:0000259" key="2">
    <source>
        <dbReference type="SMART" id="SM00181"/>
    </source>
</evidence>
<feature type="compositionally biased region" description="Polar residues" evidence="1">
    <location>
        <begin position="1928"/>
        <end position="1950"/>
    </location>
</feature>
<dbReference type="Pfam" id="PF01683">
    <property type="entry name" value="EB"/>
    <property type="match status" value="14"/>
</dbReference>
<dbReference type="SMART" id="SM00181">
    <property type="entry name" value="EGF"/>
    <property type="match status" value="24"/>
</dbReference>
<feature type="domain" description="EGF-like" evidence="2">
    <location>
        <begin position="687"/>
        <end position="719"/>
    </location>
</feature>
<feature type="domain" description="EGF-like" evidence="2">
    <location>
        <begin position="2239"/>
        <end position="2273"/>
    </location>
</feature>
<feature type="domain" description="EGF-like" evidence="2">
    <location>
        <begin position="1440"/>
        <end position="1472"/>
    </location>
</feature>
<proteinExistence type="predicted"/>
<dbReference type="SMART" id="SM00289">
    <property type="entry name" value="WR1"/>
    <property type="match status" value="16"/>
</dbReference>
<feature type="domain" description="EGF-like" evidence="2">
    <location>
        <begin position="1958"/>
        <end position="1991"/>
    </location>
</feature>
<feature type="domain" description="EGF-like" evidence="2">
    <location>
        <begin position="1130"/>
        <end position="1173"/>
    </location>
</feature>
<feature type="domain" description="EGF-like" evidence="2">
    <location>
        <begin position="1870"/>
        <end position="1904"/>
    </location>
</feature>
<dbReference type="InterPro" id="IPR000742">
    <property type="entry name" value="EGF"/>
</dbReference>
<feature type="domain" description="EGF-like" evidence="2">
    <location>
        <begin position="2106"/>
        <end position="2146"/>
    </location>
</feature>
<feature type="domain" description="EGF-like" evidence="2">
    <location>
        <begin position="644"/>
        <end position="677"/>
    </location>
</feature>
<reference evidence="3" key="1">
    <citation type="submission" date="2022-01" db="EMBL/GenBank/DDBJ databases">
        <title>Genome Sequence Resource for Two Populations of Ditylenchus destructor, the Migratory Endoparasitic Phytonematode.</title>
        <authorList>
            <person name="Zhang H."/>
            <person name="Lin R."/>
            <person name="Xie B."/>
        </authorList>
    </citation>
    <scope>NUCLEOTIDE SEQUENCE</scope>
    <source>
        <strain evidence="3">BazhouSP</strain>
    </source>
</reference>
<dbReference type="Proteomes" id="UP001201812">
    <property type="component" value="Unassembled WGS sequence"/>
</dbReference>
<feature type="domain" description="EGF-like" evidence="2">
    <location>
        <begin position="1667"/>
        <end position="1700"/>
    </location>
</feature>
<feature type="domain" description="EGF-like" evidence="2">
    <location>
        <begin position="2283"/>
        <end position="2315"/>
    </location>
</feature>
<protein>
    <submittedName>
        <fullName evidence="3">EB module domain-containing protein</fullName>
    </submittedName>
</protein>
<accession>A0AAD4N192</accession>
<feature type="domain" description="EGF-like" evidence="2">
    <location>
        <begin position="1508"/>
        <end position="1541"/>
    </location>
</feature>
<feature type="domain" description="EGF-like" evidence="2">
    <location>
        <begin position="1019"/>
        <end position="1055"/>
    </location>
</feature>
<feature type="region of interest" description="Disordered" evidence="1">
    <location>
        <begin position="220"/>
        <end position="246"/>
    </location>
</feature>
<dbReference type="PANTHER" id="PTHR45985">
    <property type="match status" value="1"/>
</dbReference>
<gene>
    <name evidence="3" type="ORF">DdX_09710</name>
</gene>
<organism evidence="3 4">
    <name type="scientific">Ditylenchus destructor</name>
    <dbReference type="NCBI Taxonomy" id="166010"/>
    <lineage>
        <taxon>Eukaryota</taxon>
        <taxon>Metazoa</taxon>
        <taxon>Ecdysozoa</taxon>
        <taxon>Nematoda</taxon>
        <taxon>Chromadorea</taxon>
        <taxon>Rhabditida</taxon>
        <taxon>Tylenchina</taxon>
        <taxon>Tylenchomorpha</taxon>
        <taxon>Sphaerularioidea</taxon>
        <taxon>Anguinidae</taxon>
        <taxon>Anguininae</taxon>
        <taxon>Ditylenchus</taxon>
    </lineage>
</organism>
<feature type="domain" description="EGF-like" evidence="2">
    <location>
        <begin position="2194"/>
        <end position="2228"/>
    </location>
</feature>
<feature type="domain" description="EGF-like" evidence="2">
    <location>
        <begin position="1065"/>
        <end position="1099"/>
    </location>
</feature>
<feature type="compositionally biased region" description="Pro residues" evidence="1">
    <location>
        <begin position="225"/>
        <end position="235"/>
    </location>
</feature>
<dbReference type="EMBL" id="JAKKPZ010000019">
    <property type="protein sequence ID" value="KAI1712167.1"/>
    <property type="molecule type" value="Genomic_DNA"/>
</dbReference>
<dbReference type="InterPro" id="IPR052740">
    <property type="entry name" value="CE4"/>
</dbReference>
<feature type="domain" description="EGF-like" evidence="2">
    <location>
        <begin position="812"/>
        <end position="846"/>
    </location>
</feature>
<evidence type="ECO:0000313" key="4">
    <source>
        <dbReference type="Proteomes" id="UP001201812"/>
    </source>
</evidence>
<dbReference type="PANTHER" id="PTHR45985:SF3">
    <property type="entry name" value="CHITIN DEACETYLASE-LIKE 4"/>
    <property type="match status" value="1"/>
</dbReference>
<feature type="region of interest" description="Disordered" evidence="1">
    <location>
        <begin position="1183"/>
        <end position="1218"/>
    </location>
</feature>
<evidence type="ECO:0000256" key="1">
    <source>
        <dbReference type="SAM" id="MobiDB-lite"/>
    </source>
</evidence>